<gene>
    <name evidence="5" type="primary">yjjK_2</name>
    <name evidence="5" type="ORF">NCTC12858_01462</name>
</gene>
<evidence type="ECO:0000256" key="3">
    <source>
        <dbReference type="SAM" id="Coils"/>
    </source>
</evidence>
<accession>A0A0A2FCQ5</accession>
<dbReference type="InterPro" id="IPR032781">
    <property type="entry name" value="ABC_tran_Xtn"/>
</dbReference>
<dbReference type="PANTHER" id="PTHR42855">
    <property type="entry name" value="ABC TRANSPORTER ATP-BINDING SUBUNIT"/>
    <property type="match status" value="1"/>
</dbReference>
<dbReference type="Proteomes" id="UP000249300">
    <property type="component" value="Chromosome 1"/>
</dbReference>
<dbReference type="GO" id="GO:0016887">
    <property type="term" value="F:ATP hydrolysis activity"/>
    <property type="evidence" value="ECO:0007669"/>
    <property type="project" value="InterPro"/>
</dbReference>
<dbReference type="STRING" id="393921.HQ45_08820"/>
<dbReference type="Pfam" id="PF00005">
    <property type="entry name" value="ABC_tran"/>
    <property type="match status" value="2"/>
</dbReference>
<reference evidence="5 6" key="1">
    <citation type="submission" date="2018-06" db="EMBL/GenBank/DDBJ databases">
        <authorList>
            <consortium name="Pathogen Informatics"/>
            <person name="Doyle S."/>
        </authorList>
    </citation>
    <scope>NUCLEOTIDE SEQUENCE [LARGE SCALE GENOMIC DNA]</scope>
    <source>
        <strain evidence="5 6">NCTC12858</strain>
    </source>
</reference>
<dbReference type="Pfam" id="PF12848">
    <property type="entry name" value="ABC_tran_Xtn"/>
    <property type="match status" value="1"/>
</dbReference>
<dbReference type="SUPFAM" id="SSF52540">
    <property type="entry name" value="P-loop containing nucleoside triphosphate hydrolases"/>
    <property type="match status" value="2"/>
</dbReference>
<keyword evidence="1" id="KW-0547">Nucleotide-binding</keyword>
<dbReference type="Gene3D" id="1.10.287.380">
    <property type="entry name" value="Valyl-tRNA synthetase, C-terminal domain"/>
    <property type="match status" value="1"/>
</dbReference>
<feature type="coiled-coil region" evidence="3">
    <location>
        <begin position="557"/>
        <end position="591"/>
    </location>
</feature>
<dbReference type="InterPro" id="IPR003439">
    <property type="entry name" value="ABC_transporter-like_ATP-bd"/>
</dbReference>
<dbReference type="GO" id="GO:0005524">
    <property type="term" value="F:ATP binding"/>
    <property type="evidence" value="ECO:0007669"/>
    <property type="project" value="UniProtKB-KW"/>
</dbReference>
<sequence>MLQVENLSKSFGELKLLESVSFSIENGEKVGLIAPNGNGKTTLLKMLTGELQPDEGRIVYSSDMRIAYLEQQPYINPKHTIIEACLDGDDALSQLLRQWELAVQKGDGEAMGKLSERMDSMQAWSVEHNVAEILGKLGITDIHRPCQKLSGGEAKRIALARVLIQEPNLLIFDEPTNHLDLDSIEWLEDYLSQAHMGLLLVTHDRYFLDRVCSRIIEIDDLSLYSYQGNYHYYVEKREERLAAREASVGKARNLMRKELDWIRRQPQARGTKAKYRIEAFEKLKLQAQSGNIQTEIDLSKHQSTYLGKKIFEAKNVSKRFGEKVILDNFCYTFSRYDKVGIIGPNGVGKTTFLKLLLGLEQPDNGCFDIGETVRFGYYRQEMPPFDPGKRVIDTITDIADTIIYPDGGSISASQLLNRFLFPPHKQYSPICKLSGGELRRLYLCTVLISAPNFLILDEPTNDLDIVTLNVLEDYLSEFTGCVLVVSHDRFFMDKIVSHLFYFEGNGCIKDFPGNYSQWRLLKEFRESESVVSTNSDKQTTAKEEKKKPVQREKYKLSFKEQKEYDNNKNRIEELEKEQKELEKILSSGTLQDIELREQSIRIGKIMEEMELLIFRQLELEDSIEDKSGQ</sequence>
<evidence type="ECO:0000256" key="1">
    <source>
        <dbReference type="ARBA" id="ARBA00022741"/>
    </source>
</evidence>
<dbReference type="EMBL" id="LS483447">
    <property type="protein sequence ID" value="SQH73598.1"/>
    <property type="molecule type" value="Genomic_DNA"/>
</dbReference>
<dbReference type="InterPro" id="IPR017871">
    <property type="entry name" value="ABC_transporter-like_CS"/>
</dbReference>
<dbReference type="OrthoDB" id="1521973at2"/>
<keyword evidence="6" id="KW-1185">Reference proteome</keyword>
<keyword evidence="2 5" id="KW-0067">ATP-binding</keyword>
<dbReference type="SMART" id="SM00382">
    <property type="entry name" value="AAA"/>
    <property type="match status" value="2"/>
</dbReference>
<dbReference type="InterPro" id="IPR051309">
    <property type="entry name" value="ABCF_ATPase"/>
</dbReference>
<name>A0A0A2FCQ5_9PORP</name>
<evidence type="ECO:0000256" key="2">
    <source>
        <dbReference type="ARBA" id="ARBA00022840"/>
    </source>
</evidence>
<evidence type="ECO:0000313" key="6">
    <source>
        <dbReference type="Proteomes" id="UP000249300"/>
    </source>
</evidence>
<dbReference type="AlphaFoldDB" id="A0A0A2FCQ5"/>
<dbReference type="CDD" id="cd03221">
    <property type="entry name" value="ABCF_EF-3"/>
    <property type="match status" value="2"/>
</dbReference>
<dbReference type="PROSITE" id="PS50893">
    <property type="entry name" value="ABC_TRANSPORTER_2"/>
    <property type="match status" value="2"/>
</dbReference>
<dbReference type="InterPro" id="IPR037118">
    <property type="entry name" value="Val-tRNA_synth_C_sf"/>
</dbReference>
<evidence type="ECO:0000259" key="4">
    <source>
        <dbReference type="PROSITE" id="PS50893"/>
    </source>
</evidence>
<proteinExistence type="predicted"/>
<dbReference type="RefSeq" id="WP_023940327.1">
    <property type="nucleotide sequence ID" value="NZ_JQJB01000013.1"/>
</dbReference>
<dbReference type="PANTHER" id="PTHR42855:SF1">
    <property type="entry name" value="ABC TRANSPORTER DOMAIN-CONTAINING PROTEIN"/>
    <property type="match status" value="1"/>
</dbReference>
<feature type="domain" description="ABC transporter" evidence="4">
    <location>
        <begin position="2"/>
        <end position="245"/>
    </location>
</feature>
<dbReference type="PROSITE" id="PS00211">
    <property type="entry name" value="ABC_TRANSPORTER_1"/>
    <property type="match status" value="1"/>
</dbReference>
<evidence type="ECO:0000313" key="5">
    <source>
        <dbReference type="EMBL" id="SQH73598.1"/>
    </source>
</evidence>
<dbReference type="eggNOG" id="COG0488">
    <property type="taxonomic scope" value="Bacteria"/>
</dbReference>
<organism evidence="5 6">
    <name type="scientific">Porphyromonas crevioricanis</name>
    <dbReference type="NCBI Taxonomy" id="393921"/>
    <lineage>
        <taxon>Bacteria</taxon>
        <taxon>Pseudomonadati</taxon>
        <taxon>Bacteroidota</taxon>
        <taxon>Bacteroidia</taxon>
        <taxon>Bacteroidales</taxon>
        <taxon>Porphyromonadaceae</taxon>
        <taxon>Porphyromonas</taxon>
    </lineage>
</organism>
<dbReference type="Gene3D" id="3.40.50.300">
    <property type="entry name" value="P-loop containing nucleotide triphosphate hydrolases"/>
    <property type="match status" value="2"/>
</dbReference>
<feature type="domain" description="ABC transporter" evidence="4">
    <location>
        <begin position="311"/>
        <end position="529"/>
    </location>
</feature>
<dbReference type="FunFam" id="3.40.50.300:FF:000011">
    <property type="entry name" value="Putative ABC transporter ATP-binding component"/>
    <property type="match status" value="1"/>
</dbReference>
<keyword evidence="3" id="KW-0175">Coiled coil</keyword>
<dbReference type="InterPro" id="IPR027417">
    <property type="entry name" value="P-loop_NTPase"/>
</dbReference>
<dbReference type="KEGG" id="pcre:NCTC12858_01462"/>
<dbReference type="InterPro" id="IPR003593">
    <property type="entry name" value="AAA+_ATPase"/>
</dbReference>
<protein>
    <submittedName>
        <fullName evidence="5">Uncharacterized ABC transporter ATP-binding protein YjjK</fullName>
    </submittedName>
</protein>